<dbReference type="AlphaFoldDB" id="A0A5C6D037"/>
<sequence length="260" mass="28026">MELLLPVISLPVVLAFSLIIIRVGTMALMLTGLSHESARFQSHSAFTGVGFTTSEAESITMHPVRRHIVMALMIAGNVGIATAISFFMLFLLSAKQTGYQNIGTGLVLLFVSLAALWLLASSRWVENKLNRVIALAITNLSHLDIKDYVSLLELSKGFSVTELTIESGDWVAGKTLASLGLAREGILVLGIKRENGSYVGAPSGDSHIHPNDTIVAYGPLKRLQELATRRADEAGNAAHTLAAQAYDEYLAKLKIEDPNV</sequence>
<dbReference type="RefSeq" id="WP_146447994.1">
    <property type="nucleotide sequence ID" value="NZ_SJPS01000001.1"/>
</dbReference>
<evidence type="ECO:0000259" key="2">
    <source>
        <dbReference type="PROSITE" id="PS51202"/>
    </source>
</evidence>
<dbReference type="OrthoDB" id="369355at2"/>
<comment type="caution">
    <text evidence="3">The sequence shown here is derived from an EMBL/GenBank/DDBJ whole genome shotgun (WGS) entry which is preliminary data.</text>
</comment>
<dbReference type="InterPro" id="IPR036721">
    <property type="entry name" value="RCK_C_sf"/>
</dbReference>
<keyword evidence="4" id="KW-1185">Reference proteome</keyword>
<dbReference type="InterPro" id="IPR006037">
    <property type="entry name" value="RCK_C"/>
</dbReference>
<feature type="transmembrane region" description="Helical" evidence="1">
    <location>
        <begin position="98"/>
        <end position="120"/>
    </location>
</feature>
<accession>A0A5C6D037</accession>
<evidence type="ECO:0000256" key="1">
    <source>
        <dbReference type="SAM" id="Phobius"/>
    </source>
</evidence>
<dbReference type="GO" id="GO:0008324">
    <property type="term" value="F:monoatomic cation transmembrane transporter activity"/>
    <property type="evidence" value="ECO:0007669"/>
    <property type="project" value="InterPro"/>
</dbReference>
<dbReference type="PROSITE" id="PS51202">
    <property type="entry name" value="RCK_C"/>
    <property type="match status" value="1"/>
</dbReference>
<feature type="transmembrane region" description="Helical" evidence="1">
    <location>
        <begin position="68"/>
        <end position="92"/>
    </location>
</feature>
<keyword evidence="1" id="KW-1133">Transmembrane helix</keyword>
<dbReference type="SUPFAM" id="SSF116726">
    <property type="entry name" value="TrkA C-terminal domain-like"/>
    <property type="match status" value="1"/>
</dbReference>
<organism evidence="3 4">
    <name type="scientific">Bythopirellula polymerisocia</name>
    <dbReference type="NCBI Taxonomy" id="2528003"/>
    <lineage>
        <taxon>Bacteria</taxon>
        <taxon>Pseudomonadati</taxon>
        <taxon>Planctomycetota</taxon>
        <taxon>Planctomycetia</taxon>
        <taxon>Pirellulales</taxon>
        <taxon>Lacipirellulaceae</taxon>
        <taxon>Bythopirellula</taxon>
    </lineage>
</organism>
<keyword evidence="1" id="KW-0472">Membrane</keyword>
<evidence type="ECO:0000313" key="3">
    <source>
        <dbReference type="EMBL" id="TWU30058.1"/>
    </source>
</evidence>
<protein>
    <submittedName>
        <fullName evidence="3">TrkA-C domain protein</fullName>
    </submittedName>
</protein>
<dbReference type="GO" id="GO:0006813">
    <property type="term" value="P:potassium ion transport"/>
    <property type="evidence" value="ECO:0007669"/>
    <property type="project" value="InterPro"/>
</dbReference>
<keyword evidence="1" id="KW-0812">Transmembrane</keyword>
<dbReference type="Proteomes" id="UP000318437">
    <property type="component" value="Unassembled WGS sequence"/>
</dbReference>
<reference evidence="3 4" key="1">
    <citation type="submission" date="2019-02" db="EMBL/GenBank/DDBJ databases">
        <title>Deep-cultivation of Planctomycetes and their phenomic and genomic characterization uncovers novel biology.</title>
        <authorList>
            <person name="Wiegand S."/>
            <person name="Jogler M."/>
            <person name="Boedeker C."/>
            <person name="Pinto D."/>
            <person name="Vollmers J."/>
            <person name="Rivas-Marin E."/>
            <person name="Kohn T."/>
            <person name="Peeters S.H."/>
            <person name="Heuer A."/>
            <person name="Rast P."/>
            <person name="Oberbeckmann S."/>
            <person name="Bunk B."/>
            <person name="Jeske O."/>
            <person name="Meyerdierks A."/>
            <person name="Storesund J.E."/>
            <person name="Kallscheuer N."/>
            <person name="Luecker S."/>
            <person name="Lage O.M."/>
            <person name="Pohl T."/>
            <person name="Merkel B.J."/>
            <person name="Hornburger P."/>
            <person name="Mueller R.-W."/>
            <person name="Bruemmer F."/>
            <person name="Labrenz M."/>
            <person name="Spormann A.M."/>
            <person name="Op Den Camp H."/>
            <person name="Overmann J."/>
            <person name="Amann R."/>
            <person name="Jetten M.S.M."/>
            <person name="Mascher T."/>
            <person name="Medema M.H."/>
            <person name="Devos D.P."/>
            <person name="Kaster A.-K."/>
            <person name="Ovreas L."/>
            <person name="Rohde M."/>
            <person name="Galperin M.Y."/>
            <person name="Jogler C."/>
        </authorList>
    </citation>
    <scope>NUCLEOTIDE SEQUENCE [LARGE SCALE GENOMIC DNA]</scope>
    <source>
        <strain evidence="3 4">Pla144</strain>
    </source>
</reference>
<evidence type="ECO:0000313" key="4">
    <source>
        <dbReference type="Proteomes" id="UP000318437"/>
    </source>
</evidence>
<dbReference type="EMBL" id="SJPS01000001">
    <property type="protein sequence ID" value="TWU30058.1"/>
    <property type="molecule type" value="Genomic_DNA"/>
</dbReference>
<proteinExistence type="predicted"/>
<feature type="domain" description="RCK C-terminal" evidence="2">
    <location>
        <begin position="146"/>
        <end position="232"/>
    </location>
</feature>
<name>A0A5C6D037_9BACT</name>
<gene>
    <name evidence="3" type="ORF">Pla144_08440</name>
</gene>
<dbReference type="Pfam" id="PF02080">
    <property type="entry name" value="TrkA_C"/>
    <property type="match status" value="1"/>
</dbReference>
<dbReference type="Gene3D" id="3.30.70.1450">
    <property type="entry name" value="Regulator of K+ conductance, C-terminal domain"/>
    <property type="match status" value="1"/>
</dbReference>